<dbReference type="PANTHER" id="PTHR21012:SF0">
    <property type="entry name" value="ASPARTATE 1-DECARBOXYLASE"/>
    <property type="match status" value="1"/>
</dbReference>
<accession>A0A7R7DT69</accession>
<evidence type="ECO:0000256" key="7">
    <source>
        <dbReference type="ARBA" id="ARBA00023270"/>
    </source>
</evidence>
<dbReference type="PANTHER" id="PTHR21012">
    <property type="entry name" value="ASPARTATE 1-DECARBOXYLASE"/>
    <property type="match status" value="1"/>
</dbReference>
<reference evidence="14 15" key="1">
    <citation type="submission" date="2020-08" db="EMBL/GenBank/DDBJ databases">
        <title>Whole genome shotgun sequence of Actinocatenispora thailandica NBRC 105041.</title>
        <authorList>
            <person name="Komaki H."/>
            <person name="Tamura T."/>
        </authorList>
    </citation>
    <scope>NUCLEOTIDE SEQUENCE [LARGE SCALE GENOMIC DNA]</scope>
    <source>
        <strain evidence="14 15">NBRC 105041</strain>
    </source>
</reference>
<feature type="chain" id="PRO_5031634475" description="Aspartate 1-decarboxylase alpha chain" evidence="9 13">
    <location>
        <begin position="25"/>
        <end position="119"/>
    </location>
</feature>
<keyword evidence="15" id="KW-1185">Reference proteome</keyword>
<keyword evidence="7 9" id="KW-0704">Schiff base</keyword>
<comment type="function">
    <text evidence="9">Catalyzes the pyruvoyl-dependent decarboxylation of aspartate to produce beta-alanine.</text>
</comment>
<dbReference type="SUPFAM" id="SSF50692">
    <property type="entry name" value="ADC-like"/>
    <property type="match status" value="1"/>
</dbReference>
<keyword evidence="2 9" id="KW-0566">Pantothenate biosynthesis</keyword>
<dbReference type="InterPro" id="IPR003190">
    <property type="entry name" value="Asp_decarbox"/>
</dbReference>
<evidence type="ECO:0000256" key="3">
    <source>
        <dbReference type="ARBA" id="ARBA00022793"/>
    </source>
</evidence>
<evidence type="ECO:0000256" key="11">
    <source>
        <dbReference type="PIRSR" id="PIRSR006246-2"/>
    </source>
</evidence>
<dbReference type="HAMAP" id="MF_00446">
    <property type="entry name" value="PanD"/>
    <property type="match status" value="1"/>
</dbReference>
<dbReference type="Gene3D" id="2.40.40.20">
    <property type="match status" value="1"/>
</dbReference>
<dbReference type="AlphaFoldDB" id="A0A7R7DT69"/>
<dbReference type="Pfam" id="PF02261">
    <property type="entry name" value="Asp_decarbox"/>
    <property type="match status" value="1"/>
</dbReference>
<evidence type="ECO:0000256" key="10">
    <source>
        <dbReference type="PIRSR" id="PIRSR006246-1"/>
    </source>
</evidence>
<comment type="pathway">
    <text evidence="9">Cofactor biosynthesis; (R)-pantothenate biosynthesis; beta-alanine from L-aspartate: step 1/1.</text>
</comment>
<keyword evidence="8 9" id="KW-0670">Pyruvate</keyword>
<keyword evidence="5 9" id="KW-0865">Zymogen</keyword>
<keyword evidence="6 9" id="KW-0456">Lyase</keyword>
<comment type="subunit">
    <text evidence="9">Heterooctamer of four alpha and four beta subunits.</text>
</comment>
<feature type="modified residue" description="Pyruvic acid (Ser)" evidence="9 12">
    <location>
        <position position="25"/>
    </location>
</feature>
<comment type="subcellular location">
    <subcellularLocation>
        <location evidence="9">Cytoplasm</location>
    </subcellularLocation>
</comment>
<proteinExistence type="inferred from homology"/>
<gene>
    <name evidence="14" type="primary">panD_1</name>
    <name evidence="9" type="synonym">panD</name>
    <name evidence="14" type="ORF">Athai_48770</name>
</gene>
<feature type="binding site" evidence="9 11">
    <location>
        <position position="57"/>
    </location>
    <ligand>
        <name>substrate</name>
    </ligand>
</feature>
<evidence type="ECO:0000256" key="8">
    <source>
        <dbReference type="ARBA" id="ARBA00023317"/>
    </source>
</evidence>
<keyword evidence="4 9" id="KW-0068">Autocatalytic cleavage</keyword>
<evidence type="ECO:0000313" key="14">
    <source>
        <dbReference type="EMBL" id="BCJ37374.1"/>
    </source>
</evidence>
<comment type="cofactor">
    <cofactor evidence="9 10">
        <name>pyruvate</name>
        <dbReference type="ChEBI" id="CHEBI:15361"/>
    </cofactor>
    <text evidence="9 10">Binds 1 pyruvoyl group covalently per subunit.</text>
</comment>
<protein>
    <recommendedName>
        <fullName evidence="9">Aspartate 1-decarboxylase</fullName>
        <ecNumber evidence="9">4.1.1.11</ecNumber>
    </recommendedName>
    <alternativeName>
        <fullName evidence="9">Aspartate alpha-decarboxylase</fullName>
    </alternativeName>
    <component>
        <recommendedName>
            <fullName evidence="9">Aspartate 1-decarboxylase beta chain</fullName>
        </recommendedName>
    </component>
    <component>
        <recommendedName>
            <fullName evidence="9">Aspartate 1-decarboxylase alpha chain</fullName>
        </recommendedName>
    </component>
</protein>
<dbReference type="UniPathway" id="UPA00028">
    <property type="reaction ID" value="UER00002"/>
</dbReference>
<evidence type="ECO:0000256" key="12">
    <source>
        <dbReference type="PIRSR" id="PIRSR006246-3"/>
    </source>
</evidence>
<dbReference type="EC" id="4.1.1.11" evidence="9"/>
<organism evidence="14 15">
    <name type="scientific">Actinocatenispora thailandica</name>
    <dbReference type="NCBI Taxonomy" id="227318"/>
    <lineage>
        <taxon>Bacteria</taxon>
        <taxon>Bacillati</taxon>
        <taxon>Actinomycetota</taxon>
        <taxon>Actinomycetes</taxon>
        <taxon>Micromonosporales</taxon>
        <taxon>Micromonosporaceae</taxon>
        <taxon>Actinocatenispora</taxon>
    </lineage>
</organism>
<evidence type="ECO:0000256" key="2">
    <source>
        <dbReference type="ARBA" id="ARBA00022655"/>
    </source>
</evidence>
<feature type="active site" description="Proton donor" evidence="9 10">
    <location>
        <position position="58"/>
    </location>
</feature>
<feature type="chain" id="PRO_5031634474" description="Aspartate 1-decarboxylase beta chain" evidence="9 13">
    <location>
        <begin position="1"/>
        <end position="24"/>
    </location>
</feature>
<evidence type="ECO:0000256" key="4">
    <source>
        <dbReference type="ARBA" id="ARBA00022813"/>
    </source>
</evidence>
<evidence type="ECO:0000256" key="5">
    <source>
        <dbReference type="ARBA" id="ARBA00023145"/>
    </source>
</evidence>
<comment type="PTM">
    <text evidence="9 12">Is synthesized initially as an inactive proenzyme, which is activated by self-cleavage at a specific serine bond to produce a beta-subunit with a hydroxyl group at its C-terminus and an alpha-subunit with a pyruvoyl group at its N-terminus.</text>
</comment>
<dbReference type="GO" id="GO:0015940">
    <property type="term" value="P:pantothenate biosynthetic process"/>
    <property type="evidence" value="ECO:0007669"/>
    <property type="project" value="UniProtKB-UniRule"/>
</dbReference>
<evidence type="ECO:0000256" key="1">
    <source>
        <dbReference type="ARBA" id="ARBA00022490"/>
    </source>
</evidence>
<dbReference type="GO" id="GO:0004068">
    <property type="term" value="F:aspartate 1-decarboxylase activity"/>
    <property type="evidence" value="ECO:0007669"/>
    <property type="project" value="UniProtKB-UniRule"/>
</dbReference>
<evidence type="ECO:0000256" key="6">
    <source>
        <dbReference type="ARBA" id="ARBA00023239"/>
    </source>
</evidence>
<feature type="active site" description="Schiff-base intermediate with substrate; via pyruvic acid" evidence="9 10">
    <location>
        <position position="25"/>
    </location>
</feature>
<comment type="similarity">
    <text evidence="9">Belongs to the PanD family.</text>
</comment>
<dbReference type="RefSeq" id="WP_203963595.1">
    <property type="nucleotide sequence ID" value="NZ_AP023355.1"/>
</dbReference>
<keyword evidence="1 9" id="KW-0963">Cytoplasm</keyword>
<evidence type="ECO:0000313" key="15">
    <source>
        <dbReference type="Proteomes" id="UP000611640"/>
    </source>
</evidence>
<keyword evidence="3 9" id="KW-0210">Decarboxylase</keyword>
<evidence type="ECO:0000256" key="9">
    <source>
        <dbReference type="HAMAP-Rule" id="MF_00446"/>
    </source>
</evidence>
<dbReference type="KEGG" id="atl:Athai_48770"/>
<sequence>MFRTMLRAKIHRATVTRADLHYVGSITVDADLMAAADLAPNELVHVVDINNGARLETYVIEGAAGSGEIGMNGAAARLIQPGDLIIIIAYGIVADGEKVEPRIVHVDAANRIVDPAVGG</sequence>
<dbReference type="PIRSF" id="PIRSF006246">
    <property type="entry name" value="Asp_decarbox"/>
    <property type="match status" value="1"/>
</dbReference>
<dbReference type="Proteomes" id="UP000611640">
    <property type="component" value="Chromosome"/>
</dbReference>
<evidence type="ECO:0000256" key="13">
    <source>
        <dbReference type="PIRSR" id="PIRSR006246-5"/>
    </source>
</evidence>
<feature type="binding site" evidence="9 11">
    <location>
        <begin position="73"/>
        <end position="75"/>
    </location>
    <ligand>
        <name>substrate</name>
    </ligand>
</feature>
<dbReference type="InterPro" id="IPR009010">
    <property type="entry name" value="Asp_de-COase-like_dom_sf"/>
</dbReference>
<dbReference type="EMBL" id="AP023355">
    <property type="protein sequence ID" value="BCJ37374.1"/>
    <property type="molecule type" value="Genomic_DNA"/>
</dbReference>
<comment type="catalytic activity">
    <reaction evidence="9">
        <text>L-aspartate + H(+) = beta-alanine + CO2</text>
        <dbReference type="Rhea" id="RHEA:19497"/>
        <dbReference type="ChEBI" id="CHEBI:15378"/>
        <dbReference type="ChEBI" id="CHEBI:16526"/>
        <dbReference type="ChEBI" id="CHEBI:29991"/>
        <dbReference type="ChEBI" id="CHEBI:57966"/>
        <dbReference type="EC" id="4.1.1.11"/>
    </reaction>
</comment>
<dbReference type="NCBIfam" id="TIGR00223">
    <property type="entry name" value="panD"/>
    <property type="match status" value="1"/>
</dbReference>
<name>A0A7R7DT69_9ACTN</name>
<dbReference type="CDD" id="cd06919">
    <property type="entry name" value="Asp_decarbox"/>
    <property type="match status" value="1"/>
</dbReference>
<dbReference type="GO" id="GO:0006523">
    <property type="term" value="P:alanine biosynthetic process"/>
    <property type="evidence" value="ECO:0007669"/>
    <property type="project" value="InterPro"/>
</dbReference>
<dbReference type="GO" id="GO:0005829">
    <property type="term" value="C:cytosol"/>
    <property type="evidence" value="ECO:0007669"/>
    <property type="project" value="TreeGrafter"/>
</dbReference>